<protein>
    <recommendedName>
        <fullName evidence="2">Serine aminopeptidase S33 domain-containing protein</fullName>
    </recommendedName>
</protein>
<reference evidence="3 4" key="2">
    <citation type="submission" date="2020-07" db="EMBL/GenBank/DDBJ databases">
        <title>Genome assembly of wild tea tree DASZ reveals pedigree and selection history of tea varieties.</title>
        <authorList>
            <person name="Zhang W."/>
        </authorList>
    </citation>
    <scope>NUCLEOTIDE SEQUENCE [LARGE SCALE GENOMIC DNA]</scope>
    <source>
        <strain evidence="4">cv. G240</strain>
        <tissue evidence="3">Leaf</tissue>
    </source>
</reference>
<evidence type="ECO:0000259" key="2">
    <source>
        <dbReference type="Pfam" id="PF12146"/>
    </source>
</evidence>
<dbReference type="Pfam" id="PF12146">
    <property type="entry name" value="Hydrolase_4"/>
    <property type="match status" value="2"/>
</dbReference>
<accession>A0A7J7HZQ7</accession>
<evidence type="ECO:0000313" key="3">
    <source>
        <dbReference type="EMBL" id="KAF5957877.1"/>
    </source>
</evidence>
<comment type="caution">
    <text evidence="3">The sequence shown here is derived from an EMBL/GenBank/DDBJ whole genome shotgun (WGS) entry which is preliminary data.</text>
</comment>
<feature type="domain" description="Serine aminopeptidase S33" evidence="2">
    <location>
        <begin position="323"/>
        <end position="522"/>
    </location>
</feature>
<dbReference type="InterPro" id="IPR022742">
    <property type="entry name" value="Hydrolase_4"/>
</dbReference>
<evidence type="ECO:0000313" key="4">
    <source>
        <dbReference type="Proteomes" id="UP000593564"/>
    </source>
</evidence>
<dbReference type="PANTHER" id="PTHR11614">
    <property type="entry name" value="PHOSPHOLIPASE-RELATED"/>
    <property type="match status" value="1"/>
</dbReference>
<evidence type="ECO:0000256" key="1">
    <source>
        <dbReference type="SAM" id="MobiDB-lite"/>
    </source>
</evidence>
<dbReference type="AlphaFoldDB" id="A0A7J7HZQ7"/>
<gene>
    <name evidence="3" type="ORF">HYC85_005102</name>
</gene>
<feature type="domain" description="Serine aminopeptidase S33" evidence="2">
    <location>
        <begin position="256"/>
        <end position="295"/>
    </location>
</feature>
<reference evidence="4" key="1">
    <citation type="journal article" date="2020" name="Nat. Commun.">
        <title>Genome assembly of wild tea tree DASZ reveals pedigree and selection history of tea varieties.</title>
        <authorList>
            <person name="Zhang W."/>
            <person name="Zhang Y."/>
            <person name="Qiu H."/>
            <person name="Guo Y."/>
            <person name="Wan H."/>
            <person name="Zhang X."/>
            <person name="Scossa F."/>
            <person name="Alseekh S."/>
            <person name="Zhang Q."/>
            <person name="Wang P."/>
            <person name="Xu L."/>
            <person name="Schmidt M.H."/>
            <person name="Jia X."/>
            <person name="Li D."/>
            <person name="Zhu A."/>
            <person name="Guo F."/>
            <person name="Chen W."/>
            <person name="Ni D."/>
            <person name="Usadel B."/>
            <person name="Fernie A.R."/>
            <person name="Wen W."/>
        </authorList>
    </citation>
    <scope>NUCLEOTIDE SEQUENCE [LARGE SCALE GENOMIC DNA]</scope>
    <source>
        <strain evidence="4">cv. G240</strain>
    </source>
</reference>
<proteinExistence type="predicted"/>
<keyword evidence="4" id="KW-1185">Reference proteome</keyword>
<dbReference type="Gene3D" id="3.40.50.1820">
    <property type="entry name" value="alpha/beta hydrolase"/>
    <property type="match status" value="2"/>
</dbReference>
<organism evidence="3 4">
    <name type="scientific">Camellia sinensis</name>
    <name type="common">Tea plant</name>
    <name type="synonym">Thea sinensis</name>
    <dbReference type="NCBI Taxonomy" id="4442"/>
    <lineage>
        <taxon>Eukaryota</taxon>
        <taxon>Viridiplantae</taxon>
        <taxon>Streptophyta</taxon>
        <taxon>Embryophyta</taxon>
        <taxon>Tracheophyta</taxon>
        <taxon>Spermatophyta</taxon>
        <taxon>Magnoliopsida</taxon>
        <taxon>eudicotyledons</taxon>
        <taxon>Gunneridae</taxon>
        <taxon>Pentapetalae</taxon>
        <taxon>asterids</taxon>
        <taxon>Ericales</taxon>
        <taxon>Theaceae</taxon>
        <taxon>Camellia</taxon>
    </lineage>
</organism>
<dbReference type="Proteomes" id="UP000593564">
    <property type="component" value="Unassembled WGS sequence"/>
</dbReference>
<name>A0A7J7HZQ7_CAMSI</name>
<sequence length="611" mass="67390">RGCCCIITKELTPLIDRPQLQLESIPSYSIHLYSRHKHLLLRETKTLSKHPTKPAFEFPFLLTHSVTPIKNSPLRSSKLGRSFCHHIRSLLAVCVVPALGGVLGLNKSSSSTVSMPKQVLAASSVMITSGASGRVNALFSPANAQQLAPAHQCLGYAKKMKDDKHQQHSSSRRKKGERLVRVPASVPWKSSAVDQEVAARRALAIQRVTHFIDDNSRRDFFSLRYAQRLHNVHAVVVSCFQRNQGIGMPLSWERETFVVVLHGLNEHGDRYSEFAKELNTNGYKVYAMDWIGKGGPGVAVKLPLCDLVVTGSSHRNSLSVCGGHGGSDGLHAYVHSLDDAVTDTKSFIGKVLAENPGLPCFCFGHSTGAAIVLKAVLEPKLETCIAGVVLTSPAVGIQPSHPIITVLAPVFSFLFPRLQFSAANKQGIPVSRDPDALVAKYSDPLVYTGPIRIRTGYEILRITAYLQQNLRRLKVPFLVLHGTADTITDPEASKKLYEEASSTDKTIKLFEGFLHDLLFEPEREMIETKIFMTLVSSYFLLHLHGYHSTTTFKTQRHATIPSTGTHHQQAISLPPPPNRVSAVTAWTSSLFHSLSPPWLKPINPLYSFFSL</sequence>
<feature type="non-terminal residue" evidence="3">
    <location>
        <position position="611"/>
    </location>
</feature>
<dbReference type="InterPro" id="IPR051044">
    <property type="entry name" value="MAG_DAG_Lipase"/>
</dbReference>
<dbReference type="InterPro" id="IPR029058">
    <property type="entry name" value="AB_hydrolase_fold"/>
</dbReference>
<feature type="region of interest" description="Disordered" evidence="1">
    <location>
        <begin position="159"/>
        <end position="179"/>
    </location>
</feature>
<dbReference type="SUPFAM" id="SSF53474">
    <property type="entry name" value="alpha/beta-Hydrolases"/>
    <property type="match status" value="1"/>
</dbReference>
<dbReference type="EMBL" id="JACBKZ010000002">
    <property type="protein sequence ID" value="KAF5957877.1"/>
    <property type="molecule type" value="Genomic_DNA"/>
</dbReference>